<keyword evidence="2" id="KW-0732">Signal</keyword>
<feature type="transmembrane region" description="Helical" evidence="6">
    <location>
        <begin position="34"/>
        <end position="55"/>
    </location>
</feature>
<keyword evidence="3" id="KW-0677">Repeat</keyword>
<dbReference type="SUPFAM" id="SSF48726">
    <property type="entry name" value="Immunoglobulin"/>
    <property type="match status" value="1"/>
</dbReference>
<dbReference type="InterPro" id="IPR013783">
    <property type="entry name" value="Ig-like_fold"/>
</dbReference>
<feature type="region of interest" description="Disordered" evidence="5">
    <location>
        <begin position="970"/>
        <end position="1024"/>
    </location>
</feature>
<dbReference type="Gene3D" id="3.80.10.10">
    <property type="entry name" value="Ribonuclease Inhibitor"/>
    <property type="match status" value="3"/>
</dbReference>
<dbReference type="InterPro" id="IPR003591">
    <property type="entry name" value="Leu-rich_rpt_typical-subtyp"/>
</dbReference>
<dbReference type="EMBL" id="BMAT01004036">
    <property type="protein sequence ID" value="GFR66925.1"/>
    <property type="molecule type" value="Genomic_DNA"/>
</dbReference>
<dbReference type="InterPro" id="IPR036179">
    <property type="entry name" value="Ig-like_dom_sf"/>
</dbReference>
<proteinExistence type="predicted"/>
<dbReference type="InterPro" id="IPR003599">
    <property type="entry name" value="Ig_sub"/>
</dbReference>
<evidence type="ECO:0000256" key="2">
    <source>
        <dbReference type="ARBA" id="ARBA00022729"/>
    </source>
</evidence>
<dbReference type="InterPro" id="IPR007110">
    <property type="entry name" value="Ig-like_dom"/>
</dbReference>
<gene>
    <name evidence="8" type="ORF">ElyMa_001983300</name>
</gene>
<dbReference type="SMART" id="SM00369">
    <property type="entry name" value="LRR_TYP"/>
    <property type="match status" value="11"/>
</dbReference>
<comment type="caution">
    <text evidence="8">The sequence shown here is derived from an EMBL/GenBank/DDBJ whole genome shotgun (WGS) entry which is preliminary data.</text>
</comment>
<evidence type="ECO:0000259" key="7">
    <source>
        <dbReference type="PROSITE" id="PS50835"/>
    </source>
</evidence>
<dbReference type="InterPro" id="IPR032675">
    <property type="entry name" value="LRR_dom_sf"/>
</dbReference>
<dbReference type="PROSITE" id="PS51450">
    <property type="entry name" value="LRR"/>
    <property type="match status" value="3"/>
</dbReference>
<dbReference type="Pfam" id="PF13516">
    <property type="entry name" value="LRR_6"/>
    <property type="match status" value="1"/>
</dbReference>
<protein>
    <submittedName>
        <fullName evidence="8">Leucine-rich repeat neuronal protein 1-like</fullName>
    </submittedName>
</protein>
<name>A0AAV4F2D2_9GAST</name>
<dbReference type="PRINTS" id="PR00019">
    <property type="entry name" value="LEURICHRPT"/>
</dbReference>
<keyword evidence="6" id="KW-0472">Membrane</keyword>
<dbReference type="InterPro" id="IPR001611">
    <property type="entry name" value="Leu-rich_rpt"/>
</dbReference>
<dbReference type="PANTHER" id="PTHR24366:SF170">
    <property type="entry name" value="RE50361P"/>
    <property type="match status" value="1"/>
</dbReference>
<evidence type="ECO:0000256" key="1">
    <source>
        <dbReference type="ARBA" id="ARBA00022614"/>
    </source>
</evidence>
<keyword evidence="6" id="KW-0812">Transmembrane</keyword>
<evidence type="ECO:0000256" key="6">
    <source>
        <dbReference type="SAM" id="Phobius"/>
    </source>
</evidence>
<evidence type="ECO:0000256" key="4">
    <source>
        <dbReference type="ARBA" id="ARBA00023157"/>
    </source>
</evidence>
<dbReference type="SMART" id="SM00409">
    <property type="entry name" value="IG"/>
    <property type="match status" value="1"/>
</dbReference>
<evidence type="ECO:0000256" key="3">
    <source>
        <dbReference type="ARBA" id="ARBA00022737"/>
    </source>
</evidence>
<dbReference type="SMART" id="SM00365">
    <property type="entry name" value="LRR_SD22"/>
    <property type="match status" value="4"/>
</dbReference>
<keyword evidence="6" id="KW-1133">Transmembrane helix</keyword>
<dbReference type="Gene3D" id="2.60.40.10">
    <property type="entry name" value="Immunoglobulins"/>
    <property type="match status" value="1"/>
</dbReference>
<evidence type="ECO:0000256" key="5">
    <source>
        <dbReference type="SAM" id="MobiDB-lite"/>
    </source>
</evidence>
<accession>A0AAV4F2D2</accession>
<feature type="transmembrane region" description="Helical" evidence="6">
    <location>
        <begin position="629"/>
        <end position="656"/>
    </location>
</feature>
<feature type="domain" description="Ig-like" evidence="7">
    <location>
        <begin position="478"/>
        <end position="616"/>
    </location>
</feature>
<keyword evidence="4" id="KW-1015">Disulfide bond</keyword>
<dbReference type="SUPFAM" id="SSF52058">
    <property type="entry name" value="L domain-like"/>
    <property type="match status" value="1"/>
</dbReference>
<keyword evidence="1" id="KW-0433">Leucine-rich repeat</keyword>
<dbReference type="PANTHER" id="PTHR24366">
    <property type="entry name" value="IG(IMMUNOGLOBULIN) AND LRR(LEUCINE RICH REPEAT) DOMAINS"/>
    <property type="match status" value="1"/>
</dbReference>
<dbReference type="PROSITE" id="PS50835">
    <property type="entry name" value="IG_LIKE"/>
    <property type="match status" value="1"/>
</dbReference>
<keyword evidence="9" id="KW-1185">Reference proteome</keyword>
<reference evidence="8 9" key="1">
    <citation type="journal article" date="2021" name="Elife">
        <title>Chloroplast acquisition without the gene transfer in kleptoplastic sea slugs, Plakobranchus ocellatus.</title>
        <authorList>
            <person name="Maeda T."/>
            <person name="Takahashi S."/>
            <person name="Yoshida T."/>
            <person name="Shimamura S."/>
            <person name="Takaki Y."/>
            <person name="Nagai Y."/>
            <person name="Toyoda A."/>
            <person name="Suzuki Y."/>
            <person name="Arimoto A."/>
            <person name="Ishii H."/>
            <person name="Satoh N."/>
            <person name="Nishiyama T."/>
            <person name="Hasebe M."/>
            <person name="Maruyama T."/>
            <person name="Minagawa J."/>
            <person name="Obokata J."/>
            <person name="Shigenobu S."/>
        </authorList>
    </citation>
    <scope>NUCLEOTIDE SEQUENCE [LARGE SCALE GENOMIC DNA]</scope>
</reference>
<organism evidence="8 9">
    <name type="scientific">Elysia marginata</name>
    <dbReference type="NCBI Taxonomy" id="1093978"/>
    <lineage>
        <taxon>Eukaryota</taxon>
        <taxon>Metazoa</taxon>
        <taxon>Spiralia</taxon>
        <taxon>Lophotrochozoa</taxon>
        <taxon>Mollusca</taxon>
        <taxon>Gastropoda</taxon>
        <taxon>Heterobranchia</taxon>
        <taxon>Euthyneura</taxon>
        <taxon>Panpulmonata</taxon>
        <taxon>Sacoglossa</taxon>
        <taxon>Placobranchoidea</taxon>
        <taxon>Plakobranchidae</taxon>
        <taxon>Elysia</taxon>
    </lineage>
</organism>
<dbReference type="Proteomes" id="UP000762676">
    <property type="component" value="Unassembled WGS sequence"/>
</dbReference>
<sequence>MGASCKSTEASSELTVHLSVFSIGSSQASRRGHVVRMFAAAVSVLLCCLLGQGAAAPTSTEQQLDMVYRLRCPELCECRHSGGHVGPVSSVDCSSSRASLLQVYPSVVLYNTTGNHTLNTTTAAASLEPRLELLDLSHNNLTSVAPADIFQADLQQLSGLTLLTPVLALNASHNAIPTLHDTSFENYAGLLSLDLSNNAIHCVSERAFDGLESLQRLDLSHNNISALEDTLFYSLVNLLSLDLSHNQIEVVYNLHALSSLRYLYLQHNNLHATKPAQPSLLPPMLNLSYLDLSDNPLGMSRPGMFKTVPALTSLDISRCSISQVDSHFLQGLSLLRQLRLDENNLAAITSPVFENTSLISLSVASMPNLVNLSHNAFQGLSQLVSLNLSHNTELSFVNPYLLSPLSQLEQLDLSHCSISLLSQITFHYNGRLKEVYLRSNSLACSCVNAWLAKEAGTSPFKDLTAVSCVNITSPQAQPIVSASFQCEEISLHNVSSPVSVHLGGQALLKCGHSSAGQPHLVRWTTPAGKVFLQHDFHPQANSHLLTEQDIQPGADYHKGHYWRGSSSYFPDLFTKEDRVLILADGSLYIDYMLRTDTGPYICQVSNAHHNQSATVVLLLDYKISGEIQIFAIIFGLLCALGFFTLNLIYVIISWIARRLVNKRRREIIRQMLENINAYKSTQITRIHENYTHQLGRVRNQYHMQRDRLHRNYTQQVAKMKRGCSNQVEKVRDNYTSRLAQLRDYSSNQVVQIRERANNQIVRIRDYGTSQLEKLRETYKLQHLHVMKLLDTMNLDNCRHIVETECMRAESMMFDVDLLGDDMRTDSPLSGVDSEYTTPDTSPASSLDEKAPQGLSEDMAQNQQKQARKKILHPARHSPPILMEMQTTLTSQEGGLTLDLTDQWEYSGQSADDTDSHHTYLMNLYIPSQDSQSETILQLQSEPHGDRGDYFKENFPLPTLFMEDEAHTNNAGTFTDKEQSGTADSPFMTPEASPTKKLFKPSLEVEQTRETQGLKTDTSDNETDL</sequence>
<evidence type="ECO:0000313" key="9">
    <source>
        <dbReference type="Proteomes" id="UP000762676"/>
    </source>
</evidence>
<evidence type="ECO:0000313" key="8">
    <source>
        <dbReference type="EMBL" id="GFR66925.1"/>
    </source>
</evidence>
<dbReference type="Pfam" id="PF00560">
    <property type="entry name" value="LRR_1"/>
    <property type="match status" value="1"/>
</dbReference>
<dbReference type="Pfam" id="PF13855">
    <property type="entry name" value="LRR_8"/>
    <property type="match status" value="3"/>
</dbReference>
<feature type="region of interest" description="Disordered" evidence="5">
    <location>
        <begin position="824"/>
        <end position="870"/>
    </location>
</feature>
<feature type="compositionally biased region" description="Polar residues" evidence="5">
    <location>
        <begin position="834"/>
        <end position="844"/>
    </location>
</feature>
<dbReference type="AlphaFoldDB" id="A0AAV4F2D2"/>